<keyword evidence="5" id="KW-1185">Reference proteome</keyword>
<sequence length="1136" mass="125288">MKLTSILVIALTLQVSAAASSQTITFSGKSVAFKKVLSVIKNQTNYVFFYDVAILKNVKPISINVVNAPVEKVLEQAFLDAPITWIIEGKTISFVPKFEIAKKSINLAPVIMQIKGKVTDEKGEPLAGATILIKGTKKAVVTDFDGKFTIDVPDSKSVLVVSYTGFIAKEVVVGAGGNSMEIQLVEDNTALDDVVVVGYGKQKKGQIVGAVSTVKGEQMRFPTRNLTNNMAGQVAGLIAIQRSGEPGYDNSEFFIRGISTFSGAGAKPLILVDGVPRAINDIEPDEIDTFTVLKDAASTAVYGAEGANGVIIITSKRGRAQKPVISFRTEHSLSQPTRLPKFVDSADYLELYNEALRNDGQTPIYSDALISKYRNNVDPDLYPNTDWLGTMLKKLTDAHRYTLNVRGGTEQSRYFVSGAYYGESGIFQDNPNPRYETNIGVKRFNLRSNIDMDISKTTLLSVDLSGQYLVNRYPGTFAVGTLSPSATIFRQMMITPPHLFPPVYSDGTLSTFNSEAEANKRNPYNLLHNAGYSKEWRSSIQSAVRLEQKLDVVTPGLYYRGLVSYDYNGNFSAGRIDNPSKFLATGRDANGNLIFSTSVSGTPDLPEPVETSNATKNVYMESSLNYKRVFDRHTVEGMALYMQKESQLNTEALAFRKQGIVGRATYSFDNRYFIEGNFGYTGSEKFADGYRYGFFPAVGIGYQISNEKFYPEGLKDYLTTLRFRASMGRTGNDETLVSGADRFLYRPTFGMAAGGFNQGITSGGGSNGLGAGIIEGRAEAPYLGWEIEEKQNYGVNIGLFNGRVEIIADYFKSERTSILLQRRTIPGVAGFRQAPYENFGKVKNWGIDGSLNANQTIGDLKIGFRSTFTFARNEITEYDELPQPYPWMATTGSRIGDNVLYIAERLYTDDDFVITQNTNGTNSYALKSGIPVPTLNGRIGPGDIKYEDLNGDGLINQFDRKVGVGNPTNPEINYGAGLNLEYKGFYVSAFFQGTANTSVIFGGNTPEAWNPFAFGVDQSNYRTFALDRWTEANPSQNVLMPRLHSIANNGANNNVQSTWWLKDGSFLRLKNVEIGYNLPKFITQQAHINTARIYMMGYNLTVWDKIKHWDPETGNGNAGLNYPLPRTITFGLELTL</sequence>
<evidence type="ECO:0000256" key="1">
    <source>
        <dbReference type="PROSITE-ProRule" id="PRU01360"/>
    </source>
</evidence>
<proteinExistence type="inferred from homology"/>
<gene>
    <name evidence="4" type="ORF">E0I61_00925</name>
</gene>
<keyword evidence="2" id="KW-0732">Signal</keyword>
<reference evidence="4 5" key="1">
    <citation type="submission" date="2019-03" db="EMBL/GenBank/DDBJ databases">
        <title>Novel species of Flavobacterium.</title>
        <authorList>
            <person name="Liu Q."/>
            <person name="Xin Y.-H."/>
        </authorList>
    </citation>
    <scope>NUCLEOTIDE SEQUENCE [LARGE SCALE GENOMIC DNA]</scope>
    <source>
        <strain evidence="4 5">LB2P22</strain>
    </source>
</reference>
<feature type="domain" description="TonB-dependent receptor plug" evidence="3">
    <location>
        <begin position="206"/>
        <end position="310"/>
    </location>
</feature>
<dbReference type="Gene3D" id="2.170.130.10">
    <property type="entry name" value="TonB-dependent receptor, plug domain"/>
    <property type="match status" value="1"/>
</dbReference>
<dbReference type="Pfam" id="PF13715">
    <property type="entry name" value="CarbopepD_reg_2"/>
    <property type="match status" value="1"/>
</dbReference>
<dbReference type="NCBIfam" id="TIGR04056">
    <property type="entry name" value="OMP_RagA_SusC"/>
    <property type="match status" value="1"/>
</dbReference>
<keyword evidence="1" id="KW-0472">Membrane</keyword>
<dbReference type="Proteomes" id="UP000294685">
    <property type="component" value="Unassembled WGS sequence"/>
</dbReference>
<feature type="signal peptide" evidence="2">
    <location>
        <begin position="1"/>
        <end position="17"/>
    </location>
</feature>
<dbReference type="EMBL" id="SMLH01000001">
    <property type="protein sequence ID" value="TDE31975.1"/>
    <property type="molecule type" value="Genomic_DNA"/>
</dbReference>
<dbReference type="InterPro" id="IPR008969">
    <property type="entry name" value="CarboxyPept-like_regulatory"/>
</dbReference>
<comment type="subcellular location">
    <subcellularLocation>
        <location evidence="1">Cell outer membrane</location>
        <topology evidence="1">Multi-pass membrane protein</topology>
    </subcellularLocation>
</comment>
<dbReference type="InterPro" id="IPR023996">
    <property type="entry name" value="TonB-dep_OMP_SusC/RagA"/>
</dbReference>
<dbReference type="Pfam" id="PF07715">
    <property type="entry name" value="Plug"/>
    <property type="match status" value="1"/>
</dbReference>
<evidence type="ECO:0000313" key="5">
    <source>
        <dbReference type="Proteomes" id="UP000294685"/>
    </source>
</evidence>
<keyword evidence="1" id="KW-1134">Transmembrane beta strand</keyword>
<comment type="caution">
    <text evidence="4">The sequence shown here is derived from an EMBL/GenBank/DDBJ whole genome shotgun (WGS) entry which is preliminary data.</text>
</comment>
<keyword evidence="1" id="KW-0812">Transmembrane</keyword>
<dbReference type="InterPro" id="IPR023997">
    <property type="entry name" value="TonB-dep_OMP_SusC/RagA_CS"/>
</dbReference>
<keyword evidence="1" id="KW-0813">Transport</keyword>
<dbReference type="InterPro" id="IPR012910">
    <property type="entry name" value="Plug_dom"/>
</dbReference>
<dbReference type="InterPro" id="IPR039426">
    <property type="entry name" value="TonB-dep_rcpt-like"/>
</dbReference>
<dbReference type="Gene3D" id="2.60.40.1120">
    <property type="entry name" value="Carboxypeptidase-like, regulatory domain"/>
    <property type="match status" value="1"/>
</dbReference>
<comment type="similarity">
    <text evidence="1">Belongs to the TonB-dependent receptor family.</text>
</comment>
<accession>A0ABY2DX81</accession>
<dbReference type="PROSITE" id="PS52016">
    <property type="entry name" value="TONB_DEPENDENT_REC_3"/>
    <property type="match status" value="1"/>
</dbReference>
<protein>
    <submittedName>
        <fullName evidence="4">SusC/RagA family TonB-linked outer membrane protein</fullName>
    </submittedName>
</protein>
<dbReference type="NCBIfam" id="TIGR04057">
    <property type="entry name" value="SusC_RagA_signa"/>
    <property type="match status" value="1"/>
</dbReference>
<dbReference type="SUPFAM" id="SSF56935">
    <property type="entry name" value="Porins"/>
    <property type="match status" value="1"/>
</dbReference>
<feature type="chain" id="PRO_5046367390" evidence="2">
    <location>
        <begin position="18"/>
        <end position="1136"/>
    </location>
</feature>
<dbReference type="RefSeq" id="WP_132068801.1">
    <property type="nucleotide sequence ID" value="NZ_SMLH01000001.1"/>
</dbReference>
<dbReference type="SUPFAM" id="SSF49464">
    <property type="entry name" value="Carboxypeptidase regulatory domain-like"/>
    <property type="match status" value="1"/>
</dbReference>
<evidence type="ECO:0000259" key="3">
    <source>
        <dbReference type="Pfam" id="PF07715"/>
    </source>
</evidence>
<keyword evidence="1" id="KW-0998">Cell outer membrane</keyword>
<organism evidence="4 5">
    <name type="scientific">Flavobacterium ranwuense</name>
    <dbReference type="NCBI Taxonomy" id="2541725"/>
    <lineage>
        <taxon>Bacteria</taxon>
        <taxon>Pseudomonadati</taxon>
        <taxon>Bacteroidota</taxon>
        <taxon>Flavobacteriia</taxon>
        <taxon>Flavobacteriales</taxon>
        <taxon>Flavobacteriaceae</taxon>
        <taxon>Flavobacterium</taxon>
    </lineage>
</organism>
<dbReference type="InterPro" id="IPR037066">
    <property type="entry name" value="Plug_dom_sf"/>
</dbReference>
<evidence type="ECO:0000256" key="2">
    <source>
        <dbReference type="SAM" id="SignalP"/>
    </source>
</evidence>
<name>A0ABY2DX81_9FLAO</name>
<evidence type="ECO:0000313" key="4">
    <source>
        <dbReference type="EMBL" id="TDE31975.1"/>
    </source>
</evidence>